<keyword evidence="3" id="KW-1185">Reference proteome</keyword>
<reference evidence="2 3" key="1">
    <citation type="journal article" date="2019" name="Indoor Air">
        <title>Impacts of indoor surface finishes on bacterial viability.</title>
        <authorList>
            <person name="Hu J."/>
            <person name="Maamar S.B."/>
            <person name="Glawe A.J."/>
            <person name="Gottel N."/>
            <person name="Gilbert J.A."/>
            <person name="Hartmann E.M."/>
        </authorList>
    </citation>
    <scope>NUCLEOTIDE SEQUENCE [LARGE SCALE GENOMIC DNA]</scope>
    <source>
        <strain evidence="2 3">AF060A6</strain>
    </source>
</reference>
<protein>
    <submittedName>
        <fullName evidence="2">DUF2357 domain-containing protein</fullName>
    </submittedName>
</protein>
<proteinExistence type="predicted"/>
<accession>A0A4S3PLP9</accession>
<evidence type="ECO:0000313" key="2">
    <source>
        <dbReference type="EMBL" id="THE10431.1"/>
    </source>
</evidence>
<evidence type="ECO:0000313" key="3">
    <source>
        <dbReference type="Proteomes" id="UP000306477"/>
    </source>
</evidence>
<dbReference type="Pfam" id="PF09823">
    <property type="entry name" value="DUF2357"/>
    <property type="match status" value="1"/>
</dbReference>
<organism evidence="2 3">
    <name type="scientific">Bacillus timonensis</name>
    <dbReference type="NCBI Taxonomy" id="1033734"/>
    <lineage>
        <taxon>Bacteria</taxon>
        <taxon>Bacillati</taxon>
        <taxon>Bacillota</taxon>
        <taxon>Bacilli</taxon>
        <taxon>Bacillales</taxon>
        <taxon>Bacillaceae</taxon>
        <taxon>Bacillus</taxon>
    </lineage>
</organism>
<feature type="domain" description="DUF2357" evidence="1">
    <location>
        <begin position="126"/>
        <end position="379"/>
    </location>
</feature>
<dbReference type="Pfam" id="PF04411">
    <property type="entry name" value="PDDEXK_7"/>
    <property type="match status" value="1"/>
</dbReference>
<sequence length="835" mass="97438">MALLPSGSAPNEVELVYVDTADFTLVIKGKPYHEKYHGLLQYKQLDFHDVMNFDVRGKHINVKKVYDLETQALVEPTNQRPIFFENGSYQIVVSPKDKNDLSFYHEHPILRKAVGRVDIGDSYFLMGSLQFQNEVGLSTFEIRSGEEVLLEVTMEIFPTKLDYKADYKKLLDEVNDEIYNLAFHFIKKTYLGAKVNVEGKPSRSEFYRLLDFHFEGLIKAIQHIESQPNRKLITTHIHARGDQLGKLDQKGRQYIRKRPHLLIDVKSGIEMENRVVLPKSGLKIKKDHTIDTLENQFIKWIMIRLQNKISNLLMKVASKNKRYEVEPDPDLVKKIETKLSSLDKRVKNSFWNKIGKLDRSVMSLVIQMAPGYRNVFQTYLILSKGLTLQGTLYQMSVKDVATMYEYWTFIKLGQILNKNYEQIDQDIIKVNREGLFVNLDTKSTAKRVYQHPVTKEQIILTYQKAERNLPTLSQKPDTTLSIEKKGKNFKYNYIFDAKYRIDFAVEGSYYKRYYQEPGPMEEDINTMHRYRDSLVDQQNGPFERTAFGAYVLFPWKDEDLYENHHFYQSIGKVNIGGFPFLPNATRLVEQFIEHLIEKSPEEIQKEGILPRGSKEEWISALDERVLVGTVTSKEYYERFINNLFYYIPSNSLKRGWQEAKYVALYLVNGIASKNGIVCYGKITDVKFVKGFEINERLINDSAEYLKFEIEVWNSLSQPINPVGYGISIYSMTTLSTLKDAKELPEIFMKSKEERTIWRMLRRISDQVSIDLDAKNLDKASKINRFQFKNVVVNLDNEIRHMNIIHEHGNKLIGYEELIKKPSSVFKQIIEIIEAR</sequence>
<dbReference type="RefSeq" id="WP_136381104.1">
    <property type="nucleotide sequence ID" value="NZ_SLUB01000047.1"/>
</dbReference>
<evidence type="ECO:0000259" key="1">
    <source>
        <dbReference type="Pfam" id="PF09823"/>
    </source>
</evidence>
<dbReference type="Proteomes" id="UP000306477">
    <property type="component" value="Unassembled WGS sequence"/>
</dbReference>
<dbReference type="InterPro" id="IPR007505">
    <property type="entry name" value="PDDEXK_7"/>
</dbReference>
<comment type="caution">
    <text evidence="2">The sequence shown here is derived from an EMBL/GenBank/DDBJ whole genome shotgun (WGS) entry which is preliminary data.</text>
</comment>
<gene>
    <name evidence="2" type="ORF">E1I69_18795</name>
</gene>
<dbReference type="AlphaFoldDB" id="A0A4S3PLP9"/>
<dbReference type="InterPro" id="IPR018633">
    <property type="entry name" value="DUF2357"/>
</dbReference>
<dbReference type="OrthoDB" id="11970at2"/>
<dbReference type="EMBL" id="SLUB01000047">
    <property type="protein sequence ID" value="THE10431.1"/>
    <property type="molecule type" value="Genomic_DNA"/>
</dbReference>
<name>A0A4S3PLP9_9BACI</name>